<feature type="transmembrane region" description="Helical" evidence="2">
    <location>
        <begin position="12"/>
        <end position="31"/>
    </location>
</feature>
<dbReference type="InterPro" id="IPR019554">
    <property type="entry name" value="Soluble_ligand-bd"/>
</dbReference>
<keyword evidence="2" id="KW-1133">Transmembrane helix</keyword>
<gene>
    <name evidence="4" type="primary">comEA</name>
    <name evidence="4" type="ORF">NCTC13765_01316</name>
</gene>
<sequence>MFEEILEKLKEYKLACGLILVGALLGGFFLLKGQSNQEKDSLENSKLEPQVELVSKEEKQSEKARTIIEESDSKSEPLTVDVKGAVKTPGVYELASGSRVRDAIQKAGGLAENADGKSINLAQKVADEAVIYVAHEGEEAPNVTTQETKTEAGKQSSTGSGKSNLVNLNTASLTDLQSVSGIGAKRAQDIIDYREANGKFSSVDDLKNVSGIGAKTLEKLKTYVTVD</sequence>
<dbReference type="AlphaFoldDB" id="A0A380L0S3"/>
<organism evidence="4 5">
    <name type="scientific">Streptococcus massiliensis</name>
    <dbReference type="NCBI Taxonomy" id="313439"/>
    <lineage>
        <taxon>Bacteria</taxon>
        <taxon>Bacillati</taxon>
        <taxon>Bacillota</taxon>
        <taxon>Bacilli</taxon>
        <taxon>Lactobacillales</taxon>
        <taxon>Streptococcaceae</taxon>
        <taxon>Streptococcus</taxon>
    </lineage>
</organism>
<reference evidence="4" key="1">
    <citation type="submission" date="2018-06" db="EMBL/GenBank/DDBJ databases">
        <authorList>
            <consortium name="Pathogen Informatics"/>
            <person name="Doyle S."/>
        </authorList>
    </citation>
    <scope>NUCLEOTIDE SEQUENCE [LARGE SCALE GENOMIC DNA]</scope>
    <source>
        <strain evidence="4">NCTC13765</strain>
    </source>
</reference>
<dbReference type="Gene3D" id="3.10.560.10">
    <property type="entry name" value="Outer membrane lipoprotein wza domain like"/>
    <property type="match status" value="1"/>
</dbReference>
<dbReference type="OrthoDB" id="9790239at2"/>
<dbReference type="InterPro" id="IPR003583">
    <property type="entry name" value="Hlx-hairpin-Hlx_DNA-bd_motif"/>
</dbReference>
<dbReference type="SUPFAM" id="SSF47781">
    <property type="entry name" value="RuvA domain 2-like"/>
    <property type="match status" value="1"/>
</dbReference>
<keyword evidence="5" id="KW-1185">Reference proteome</keyword>
<feature type="region of interest" description="Disordered" evidence="1">
    <location>
        <begin position="140"/>
        <end position="163"/>
    </location>
</feature>
<dbReference type="RefSeq" id="WP_018371277.1">
    <property type="nucleotide sequence ID" value="NZ_UHFR01000005.1"/>
</dbReference>
<feature type="domain" description="Helix-hairpin-helix DNA-binding motif class 1" evidence="3">
    <location>
        <begin position="174"/>
        <end position="193"/>
    </location>
</feature>
<dbReference type="PANTHER" id="PTHR21180:SF32">
    <property type="entry name" value="ENDONUCLEASE_EXONUCLEASE_PHOSPHATASE FAMILY DOMAIN-CONTAINING PROTEIN 1"/>
    <property type="match status" value="1"/>
</dbReference>
<protein>
    <submittedName>
        <fullName evidence="4">Putative competance protein</fullName>
    </submittedName>
</protein>
<dbReference type="Gene3D" id="1.10.150.310">
    <property type="entry name" value="Tex RuvX-like domain-like"/>
    <property type="match status" value="1"/>
</dbReference>
<dbReference type="InterPro" id="IPR010994">
    <property type="entry name" value="RuvA_2-like"/>
</dbReference>
<name>A0A380L0S3_9STRE</name>
<dbReference type="SMART" id="SM00278">
    <property type="entry name" value="HhH1"/>
    <property type="match status" value="2"/>
</dbReference>
<dbReference type="InterPro" id="IPR004509">
    <property type="entry name" value="Competence_ComEA_HhH"/>
</dbReference>
<feature type="compositionally biased region" description="Polar residues" evidence="1">
    <location>
        <begin position="142"/>
        <end position="163"/>
    </location>
</feature>
<keyword evidence="2" id="KW-0812">Transmembrane</keyword>
<dbReference type="GO" id="GO:0015628">
    <property type="term" value="P:protein secretion by the type II secretion system"/>
    <property type="evidence" value="ECO:0007669"/>
    <property type="project" value="TreeGrafter"/>
</dbReference>
<dbReference type="GO" id="GO:0006281">
    <property type="term" value="P:DNA repair"/>
    <property type="evidence" value="ECO:0007669"/>
    <property type="project" value="InterPro"/>
</dbReference>
<evidence type="ECO:0000259" key="3">
    <source>
        <dbReference type="SMART" id="SM00278"/>
    </source>
</evidence>
<dbReference type="STRING" id="1123307.GCA_000380065_00588"/>
<dbReference type="GO" id="GO:0015627">
    <property type="term" value="C:type II protein secretion system complex"/>
    <property type="evidence" value="ECO:0007669"/>
    <property type="project" value="TreeGrafter"/>
</dbReference>
<dbReference type="PANTHER" id="PTHR21180">
    <property type="entry name" value="ENDONUCLEASE/EXONUCLEASE/PHOSPHATASE FAMILY DOMAIN-CONTAINING PROTEIN 1"/>
    <property type="match status" value="1"/>
</dbReference>
<evidence type="ECO:0000256" key="2">
    <source>
        <dbReference type="SAM" id="Phobius"/>
    </source>
</evidence>
<dbReference type="InterPro" id="IPR051675">
    <property type="entry name" value="Endo/Exo/Phosphatase_dom_1"/>
</dbReference>
<accession>A0A380L0S3</accession>
<dbReference type="EMBL" id="UHFR01000005">
    <property type="protein sequence ID" value="SUN76816.1"/>
    <property type="molecule type" value="Genomic_DNA"/>
</dbReference>
<dbReference type="Pfam" id="PF10531">
    <property type="entry name" value="SLBB"/>
    <property type="match status" value="1"/>
</dbReference>
<dbReference type="Pfam" id="PF12836">
    <property type="entry name" value="HHH_3"/>
    <property type="match status" value="1"/>
</dbReference>
<proteinExistence type="predicted"/>
<dbReference type="NCBIfam" id="TIGR00426">
    <property type="entry name" value="competence protein ComEA helix-hairpin-helix repeat region"/>
    <property type="match status" value="1"/>
</dbReference>
<feature type="domain" description="Helix-hairpin-helix DNA-binding motif class 1" evidence="3">
    <location>
        <begin position="204"/>
        <end position="223"/>
    </location>
</feature>
<evidence type="ECO:0000313" key="5">
    <source>
        <dbReference type="Proteomes" id="UP000254634"/>
    </source>
</evidence>
<dbReference type="GO" id="GO:0003677">
    <property type="term" value="F:DNA binding"/>
    <property type="evidence" value="ECO:0007669"/>
    <property type="project" value="InterPro"/>
</dbReference>
<evidence type="ECO:0000256" key="1">
    <source>
        <dbReference type="SAM" id="MobiDB-lite"/>
    </source>
</evidence>
<dbReference type="Proteomes" id="UP000254634">
    <property type="component" value="Unassembled WGS sequence"/>
</dbReference>
<keyword evidence="2" id="KW-0472">Membrane</keyword>
<evidence type="ECO:0000313" key="4">
    <source>
        <dbReference type="EMBL" id="SUN76816.1"/>
    </source>
</evidence>